<dbReference type="PANTHER" id="PTHR32161:SF9">
    <property type="entry name" value="TOLB PROTEIN-LIKE PROTEIN"/>
    <property type="match status" value="1"/>
</dbReference>
<accession>A0A2P2PJT9</accession>
<protein>
    <submittedName>
        <fullName evidence="1">Uncharacterized protein MANES_01G233000</fullName>
    </submittedName>
</protein>
<dbReference type="EMBL" id="GGEC01074516">
    <property type="protein sequence ID" value="MBX55000.1"/>
    <property type="molecule type" value="Transcribed_RNA"/>
</dbReference>
<proteinExistence type="predicted"/>
<organism evidence="1">
    <name type="scientific">Rhizophora mucronata</name>
    <name type="common">Asiatic mangrove</name>
    <dbReference type="NCBI Taxonomy" id="61149"/>
    <lineage>
        <taxon>Eukaryota</taxon>
        <taxon>Viridiplantae</taxon>
        <taxon>Streptophyta</taxon>
        <taxon>Embryophyta</taxon>
        <taxon>Tracheophyta</taxon>
        <taxon>Spermatophyta</taxon>
        <taxon>Magnoliopsida</taxon>
        <taxon>eudicotyledons</taxon>
        <taxon>Gunneridae</taxon>
        <taxon>Pentapetalae</taxon>
        <taxon>rosids</taxon>
        <taxon>fabids</taxon>
        <taxon>Malpighiales</taxon>
        <taxon>Rhizophoraceae</taxon>
        <taxon>Rhizophora</taxon>
    </lineage>
</organism>
<dbReference type="SUPFAM" id="SSF69304">
    <property type="entry name" value="Tricorn protease N-terminal domain"/>
    <property type="match status" value="1"/>
</dbReference>
<reference evidence="1" key="1">
    <citation type="submission" date="2018-02" db="EMBL/GenBank/DDBJ databases">
        <title>Rhizophora mucronata_Transcriptome.</title>
        <authorList>
            <person name="Meera S.P."/>
            <person name="Sreeshan A."/>
            <person name="Augustine A."/>
        </authorList>
    </citation>
    <scope>NUCLEOTIDE SEQUENCE</scope>
    <source>
        <tissue evidence="1">Leaf</tissue>
    </source>
</reference>
<name>A0A2P2PJT9_RHIMU</name>
<sequence length="330" mass="37369">MSILRHGIRTHLAQQCRRFFYNRTQSNPNHSHLLPVLARVHPSMDPKGTIVFSTVGRVNYGFDVFSVNLKDAKISPSGERRLTDGISINFNAQFVGENYHDDQAIVYISERTGAPRIYLTGPGLSNPEQLSFIPGSPFHDRPVIKNNRLYFVSAHEQPDRPFKSASAVYSYDLSHRGGITRLTPHGVVDYSPAISRSGKFIAVASYGSRLWAGEFHELHTDIVVFQESDPERRVVVCERGGWPTWSGDSKIFFHRQAEDGWWSIYQVNFPEKIEFSGFPFAPIRSLRLASIASLRRRCTIVTESPSRPGGVTRTTDTSRYLILLPRSLFQ</sequence>
<dbReference type="PANTHER" id="PTHR32161">
    <property type="entry name" value="DPP6 N-TERMINAL DOMAIN-LIKE PROTEIN"/>
    <property type="match status" value="1"/>
</dbReference>
<dbReference type="AlphaFoldDB" id="A0A2P2PJT9"/>
<evidence type="ECO:0000313" key="1">
    <source>
        <dbReference type="EMBL" id="MBX55000.1"/>
    </source>
</evidence>
<dbReference type="Gene3D" id="2.120.10.30">
    <property type="entry name" value="TolB, C-terminal domain"/>
    <property type="match status" value="1"/>
</dbReference>
<dbReference type="InterPro" id="IPR011042">
    <property type="entry name" value="6-blade_b-propeller_TolB-like"/>
</dbReference>